<dbReference type="InterPro" id="IPR011039">
    <property type="entry name" value="TFIIF_interaction"/>
</dbReference>
<proteinExistence type="inferred from homology"/>
<dbReference type="GO" id="GO:0006367">
    <property type="term" value="P:transcription initiation at RNA polymerase II promoter"/>
    <property type="evidence" value="ECO:0007669"/>
    <property type="project" value="InterPro"/>
</dbReference>
<evidence type="ECO:0000256" key="5">
    <source>
        <dbReference type="ARBA" id="ARBA00023163"/>
    </source>
</evidence>
<evidence type="ECO:0000313" key="9">
    <source>
        <dbReference type="Proteomes" id="UP000054248"/>
    </source>
</evidence>
<keyword evidence="4" id="KW-0238">DNA-binding</keyword>
<dbReference type="EMBL" id="KN822966">
    <property type="protein sequence ID" value="KIO31043.1"/>
    <property type="molecule type" value="Genomic_DNA"/>
</dbReference>
<evidence type="ECO:0000256" key="7">
    <source>
        <dbReference type="SAM" id="MobiDB-lite"/>
    </source>
</evidence>
<dbReference type="GO" id="GO:0005674">
    <property type="term" value="C:transcription factor TFIIF complex"/>
    <property type="evidence" value="ECO:0007669"/>
    <property type="project" value="TreeGrafter"/>
</dbReference>
<feature type="compositionally biased region" description="Basic and acidic residues" evidence="7">
    <location>
        <begin position="327"/>
        <end position="339"/>
    </location>
</feature>
<gene>
    <name evidence="8" type="ORF">M407DRAFT_241956</name>
</gene>
<feature type="compositionally biased region" description="Low complexity" evidence="7">
    <location>
        <begin position="557"/>
        <end position="589"/>
    </location>
</feature>
<dbReference type="GO" id="GO:0032968">
    <property type="term" value="P:positive regulation of transcription elongation by RNA polymerase II"/>
    <property type="evidence" value="ECO:0007669"/>
    <property type="project" value="InterPro"/>
</dbReference>
<feature type="region of interest" description="Disordered" evidence="7">
    <location>
        <begin position="462"/>
        <end position="637"/>
    </location>
</feature>
<evidence type="ECO:0000313" key="8">
    <source>
        <dbReference type="EMBL" id="KIO31043.1"/>
    </source>
</evidence>
<sequence length="701" mass="75142">MAVLSAGAIAAMASANKKGKAVKFQKVQNGQVYALKEDGTAKPRPPPPAKKPKPKAPSVPANQQPDSSADPSDPDNKPPPTFAIVSSDPANWRFNVGAFHPQQRIPNPENPDEVVVPSIQIQDFHQPIKMNRKQPKSMLYAEPEPTEIKDQQFKPMLGPDGKPVYHNGQVVMVNAEGQTLASLAKAKEKAAAAAANAKGKGKATDAPGKGKKSQPKTRQVFIQSDHVRARRKEEYHPWVMEDTSGDQKWIGTMDDKNDGNLWGLLKVSGGCFEFIPIHRFYTFKPQAQIVANVRADDIEKQATSKKPDFSQVYRARMGNSSSSDVVARLEKQEKKEQKQATRRPPKEEDDLFMDGGEGDIDEFEYEKEASDDEEANRPEEIAEDEDEKDSKERLKREYLGDTNVGRATESDDEAEELDQMLMKALKKSGDMDEDDEEDDVYGSRYGVKKEEDEDTPMVIATGVQQQTPKPKAPTPTPAAKPLVASGSSMDLDAPATASPVKASGSLMDFTPAAPRVISRGGSPAASTGVGAALLAKRATSPKPTGPGRGGSPQAGRAGSPLAASAARAASPATAAAATAPVAPANAATADAKKNKKRKEVPGASDATKSPTAAAPGGGVAKKKKLDEGARPEPPSMKNVVEVLKANGGVTGYVSAKTLASHYQTKHNPEYKKNLIQLLKQVANITQDADGVQRIQLKAEYV</sequence>
<evidence type="ECO:0000256" key="2">
    <source>
        <dbReference type="ARBA" id="ARBA00005249"/>
    </source>
</evidence>
<evidence type="ECO:0000256" key="6">
    <source>
        <dbReference type="ARBA" id="ARBA00023242"/>
    </source>
</evidence>
<accession>A0A0C3LAX5</accession>
<dbReference type="PANTHER" id="PTHR13011">
    <property type="entry name" value="TFIIF-ALPHA"/>
    <property type="match status" value="1"/>
</dbReference>
<feature type="region of interest" description="Disordered" evidence="7">
    <location>
        <begin position="197"/>
        <end position="219"/>
    </location>
</feature>
<evidence type="ECO:0000256" key="3">
    <source>
        <dbReference type="ARBA" id="ARBA00023015"/>
    </source>
</evidence>
<feature type="compositionally biased region" description="Acidic residues" evidence="7">
    <location>
        <begin position="347"/>
        <end position="374"/>
    </location>
</feature>
<dbReference type="Proteomes" id="UP000054248">
    <property type="component" value="Unassembled WGS sequence"/>
</dbReference>
<dbReference type="AlphaFoldDB" id="A0A0C3LAX5"/>
<dbReference type="GO" id="GO:0003677">
    <property type="term" value="F:DNA binding"/>
    <property type="evidence" value="ECO:0007669"/>
    <property type="project" value="UniProtKB-KW"/>
</dbReference>
<feature type="compositionally biased region" description="Basic and acidic residues" evidence="7">
    <location>
        <begin position="388"/>
        <end position="399"/>
    </location>
</feature>
<dbReference type="STRING" id="1051891.A0A0C3LAX5"/>
<dbReference type="OrthoDB" id="76676at2759"/>
<dbReference type="PANTHER" id="PTHR13011:SF0">
    <property type="entry name" value="GENERAL TRANSCRIPTION FACTOR IIF SUBUNIT 1"/>
    <property type="match status" value="1"/>
</dbReference>
<reference evidence="8 9" key="1">
    <citation type="submission" date="2014-04" db="EMBL/GenBank/DDBJ databases">
        <authorList>
            <consortium name="DOE Joint Genome Institute"/>
            <person name="Kuo A."/>
            <person name="Girlanda M."/>
            <person name="Perotto S."/>
            <person name="Kohler A."/>
            <person name="Nagy L.G."/>
            <person name="Floudas D."/>
            <person name="Copeland A."/>
            <person name="Barry K.W."/>
            <person name="Cichocki N."/>
            <person name="Veneault-Fourrey C."/>
            <person name="LaButti K."/>
            <person name="Lindquist E.A."/>
            <person name="Lipzen A."/>
            <person name="Lundell T."/>
            <person name="Morin E."/>
            <person name="Murat C."/>
            <person name="Sun H."/>
            <person name="Tunlid A."/>
            <person name="Henrissat B."/>
            <person name="Grigoriev I.V."/>
            <person name="Hibbett D.S."/>
            <person name="Martin F."/>
            <person name="Nordberg H.P."/>
            <person name="Cantor M.N."/>
            <person name="Hua S.X."/>
        </authorList>
    </citation>
    <scope>NUCLEOTIDE SEQUENCE [LARGE SCALE GENOMIC DNA]</scope>
    <source>
        <strain evidence="8 9">MUT 4182</strain>
    </source>
</reference>
<feature type="region of interest" description="Disordered" evidence="7">
    <location>
        <begin position="33"/>
        <end position="87"/>
    </location>
</feature>
<feature type="region of interest" description="Disordered" evidence="7">
    <location>
        <begin position="309"/>
        <end position="419"/>
    </location>
</feature>
<feature type="compositionally biased region" description="Low complexity" evidence="7">
    <location>
        <begin position="56"/>
        <end position="71"/>
    </location>
</feature>
<comment type="subcellular location">
    <subcellularLocation>
        <location evidence="1">Nucleus</location>
    </subcellularLocation>
</comment>
<dbReference type="InterPro" id="IPR008851">
    <property type="entry name" value="TFIIF-alpha"/>
</dbReference>
<dbReference type="GO" id="GO:0016251">
    <property type="term" value="F:RNA polymerase II general transcription initiation factor activity"/>
    <property type="evidence" value="ECO:0007669"/>
    <property type="project" value="TreeGrafter"/>
</dbReference>
<comment type="similarity">
    <text evidence="2">Belongs to the TFIIF alpha subunit family.</text>
</comment>
<name>A0A0C3LAX5_9AGAM</name>
<dbReference type="GO" id="GO:0001096">
    <property type="term" value="F:TFIIF-class transcription factor complex binding"/>
    <property type="evidence" value="ECO:0007669"/>
    <property type="project" value="TreeGrafter"/>
</dbReference>
<dbReference type="SUPFAM" id="SSF50916">
    <property type="entry name" value="Rap30/74 interaction domains"/>
    <property type="match status" value="1"/>
</dbReference>
<keyword evidence="6" id="KW-0539">Nucleus</keyword>
<evidence type="ECO:0000256" key="1">
    <source>
        <dbReference type="ARBA" id="ARBA00004123"/>
    </source>
</evidence>
<protein>
    <submittedName>
        <fullName evidence="8">Uncharacterized protein</fullName>
    </submittedName>
</protein>
<dbReference type="HOGENOM" id="CLU_016619_0_0_1"/>
<keyword evidence="5" id="KW-0804">Transcription</keyword>
<organism evidence="8 9">
    <name type="scientific">Tulasnella calospora MUT 4182</name>
    <dbReference type="NCBI Taxonomy" id="1051891"/>
    <lineage>
        <taxon>Eukaryota</taxon>
        <taxon>Fungi</taxon>
        <taxon>Dikarya</taxon>
        <taxon>Basidiomycota</taxon>
        <taxon>Agaricomycotina</taxon>
        <taxon>Agaricomycetes</taxon>
        <taxon>Cantharellales</taxon>
        <taxon>Tulasnellaceae</taxon>
        <taxon>Tulasnella</taxon>
    </lineage>
</organism>
<reference evidence="9" key="2">
    <citation type="submission" date="2015-01" db="EMBL/GenBank/DDBJ databases">
        <title>Evolutionary Origins and Diversification of the Mycorrhizal Mutualists.</title>
        <authorList>
            <consortium name="DOE Joint Genome Institute"/>
            <consortium name="Mycorrhizal Genomics Consortium"/>
            <person name="Kohler A."/>
            <person name="Kuo A."/>
            <person name="Nagy L.G."/>
            <person name="Floudas D."/>
            <person name="Copeland A."/>
            <person name="Barry K.W."/>
            <person name="Cichocki N."/>
            <person name="Veneault-Fourrey C."/>
            <person name="LaButti K."/>
            <person name="Lindquist E.A."/>
            <person name="Lipzen A."/>
            <person name="Lundell T."/>
            <person name="Morin E."/>
            <person name="Murat C."/>
            <person name="Riley R."/>
            <person name="Ohm R."/>
            <person name="Sun H."/>
            <person name="Tunlid A."/>
            <person name="Henrissat B."/>
            <person name="Grigoriev I.V."/>
            <person name="Hibbett D.S."/>
            <person name="Martin F."/>
        </authorList>
    </citation>
    <scope>NUCLEOTIDE SEQUENCE [LARGE SCALE GENOMIC DNA]</scope>
    <source>
        <strain evidence="9">MUT 4182</strain>
    </source>
</reference>
<keyword evidence="9" id="KW-1185">Reference proteome</keyword>
<evidence type="ECO:0000256" key="4">
    <source>
        <dbReference type="ARBA" id="ARBA00023125"/>
    </source>
</evidence>
<keyword evidence="3" id="KW-0805">Transcription regulation</keyword>